<comment type="caution">
    <text evidence="1">The sequence shown here is derived from an EMBL/GenBank/DDBJ whole genome shotgun (WGS) entry which is preliminary data.</text>
</comment>
<sequence length="54" mass="6068">MTTPQQRTKMVAKKQAKADNMPDLQAFEDAVDKAFPDNKQAAIIKKLARVLHES</sequence>
<dbReference type="Proteomes" id="UP001196980">
    <property type="component" value="Unassembled WGS sequence"/>
</dbReference>
<organism evidence="1 2">
    <name type="scientific">Candidatus Magnetobacterium casense</name>
    <dbReference type="NCBI Taxonomy" id="1455061"/>
    <lineage>
        <taxon>Bacteria</taxon>
        <taxon>Pseudomonadati</taxon>
        <taxon>Nitrospirota</taxon>
        <taxon>Thermodesulfovibrionia</taxon>
        <taxon>Thermodesulfovibrionales</taxon>
        <taxon>Candidatus Magnetobacteriaceae</taxon>
        <taxon>Candidatus Magnetobacterium</taxon>
    </lineage>
</organism>
<evidence type="ECO:0000313" key="2">
    <source>
        <dbReference type="Proteomes" id="UP001196980"/>
    </source>
</evidence>
<proteinExistence type="predicted"/>
<gene>
    <name evidence="1" type="ORF">HWQ67_01165</name>
</gene>
<keyword evidence="2" id="KW-1185">Reference proteome</keyword>
<protein>
    <submittedName>
        <fullName evidence="1">Uncharacterized protein</fullName>
    </submittedName>
</protein>
<name>A0ABS6RU78_9BACT</name>
<accession>A0ABS6RU78</accession>
<reference evidence="1 2" key="1">
    <citation type="journal article" date="2020" name="J Geophys Res Biogeosci">
        <title>Magnetotaxis as an Adaptation to Enable Bacterial Shuttling of Microbial Sulfur and Sulfur Cycling Across Aquatic Oxic#Anoxic Interfaces.</title>
        <authorList>
            <person name="Li J."/>
            <person name="Liu P."/>
            <person name="Wang J."/>
            <person name="Roberts A.P."/>
            <person name="Pan Y."/>
        </authorList>
    </citation>
    <scope>NUCLEOTIDE SEQUENCE [LARGE SCALE GENOMIC DNA]</scope>
    <source>
        <strain evidence="1 2">MYR-1_YQ</strain>
    </source>
</reference>
<evidence type="ECO:0000313" key="1">
    <source>
        <dbReference type="EMBL" id="MBV6340183.1"/>
    </source>
</evidence>
<dbReference type="EMBL" id="JABXWD010000010">
    <property type="protein sequence ID" value="MBV6340183.1"/>
    <property type="molecule type" value="Genomic_DNA"/>
</dbReference>